<comment type="caution">
    <text evidence="4">The sequence shown here is derived from an EMBL/GenBank/DDBJ whole genome shotgun (WGS) entry which is preliminary data.</text>
</comment>
<dbReference type="Gene3D" id="3.30.360.10">
    <property type="entry name" value="Dihydrodipicolinate Reductase, domain 2"/>
    <property type="match status" value="1"/>
</dbReference>
<dbReference type="InterPro" id="IPR051317">
    <property type="entry name" value="Gfo/Idh/MocA_oxidoreduct"/>
</dbReference>
<proteinExistence type="predicted"/>
<evidence type="ECO:0000313" key="4">
    <source>
        <dbReference type="EMBL" id="KAK3052924.1"/>
    </source>
</evidence>
<evidence type="ECO:0000313" key="5">
    <source>
        <dbReference type="Proteomes" id="UP001271007"/>
    </source>
</evidence>
<dbReference type="InterPro" id="IPR036291">
    <property type="entry name" value="NAD(P)-bd_dom_sf"/>
</dbReference>
<keyword evidence="5" id="KW-1185">Reference proteome</keyword>
<gene>
    <name evidence="4" type="primary">GAL80</name>
    <name evidence="4" type="ORF">LTR09_005988</name>
</gene>
<dbReference type="Pfam" id="PF22685">
    <property type="entry name" value="Gal80p_C-like"/>
    <property type="match status" value="1"/>
</dbReference>
<feature type="region of interest" description="Disordered" evidence="1">
    <location>
        <begin position="15"/>
        <end position="52"/>
    </location>
</feature>
<sequence>MPFFPLPTVPIPQHIATPWPPPQSVSALSASPPPTPGPSTPISPTSPTPHPHTQIVALLNTSSDSAAAAVKAHNISPSTKTYGNPEDFAADEDIDLIVCSVRVDRHRPILLPILKKTKAKAMHCEGPLGKNLAEAEELAALARDRGIKTIVGLQGRAAPTGHVFKQILDSGRIGKVLSVTITASGYNFGASDLHTLAYTSDISTGGNLVTIHFSHFIDTVNQAVGQFKCFNVLLDIMRPKTLLRDRPHTYTPKTPSDEPVKIIGEVERTSHDQIMLQGHLENGAVFSIHLRGGMPFPGTPGNEWRAYGEKGEVRVTTPSANLHFGGPGHVVQVHDHESKEVEEVALPRDVFDEEELPWAARGPARVYEAFAESLSGGERRGEIFATWEDAVERHRLVEEMYEKARL</sequence>
<dbReference type="Gene3D" id="3.40.50.720">
    <property type="entry name" value="NAD(P)-binding Rossmann-like Domain"/>
    <property type="match status" value="1"/>
</dbReference>
<dbReference type="InterPro" id="IPR055080">
    <property type="entry name" value="Gal80p-like_C"/>
</dbReference>
<dbReference type="PANTHER" id="PTHR43708:SF1">
    <property type="entry name" value="GALACTOSE_LACTOSE METABOLISM REGULATORY PROTEIN GAL80"/>
    <property type="match status" value="1"/>
</dbReference>
<reference evidence="4" key="1">
    <citation type="submission" date="2023-04" db="EMBL/GenBank/DDBJ databases">
        <title>Black Yeasts Isolated from many extreme environments.</title>
        <authorList>
            <person name="Coleine C."/>
            <person name="Stajich J.E."/>
            <person name="Selbmann L."/>
        </authorList>
    </citation>
    <scope>NUCLEOTIDE SEQUENCE</scope>
    <source>
        <strain evidence="4">CCFEE 5312</strain>
    </source>
</reference>
<dbReference type="SUPFAM" id="SSF51735">
    <property type="entry name" value="NAD(P)-binding Rossmann-fold domains"/>
    <property type="match status" value="1"/>
</dbReference>
<name>A0AAJ0DF74_9PEZI</name>
<dbReference type="GO" id="GO:0000166">
    <property type="term" value="F:nucleotide binding"/>
    <property type="evidence" value="ECO:0007669"/>
    <property type="project" value="InterPro"/>
</dbReference>
<dbReference type="EMBL" id="JAWDJX010000018">
    <property type="protein sequence ID" value="KAK3052924.1"/>
    <property type="molecule type" value="Genomic_DNA"/>
</dbReference>
<dbReference type="Pfam" id="PF01408">
    <property type="entry name" value="GFO_IDH_MocA"/>
    <property type="match status" value="1"/>
</dbReference>
<dbReference type="PANTHER" id="PTHR43708">
    <property type="entry name" value="CONSERVED EXPRESSED OXIDOREDUCTASE (EUROFUNG)"/>
    <property type="match status" value="1"/>
</dbReference>
<accession>A0AAJ0DF74</accession>
<organism evidence="4 5">
    <name type="scientific">Extremus antarcticus</name>
    <dbReference type="NCBI Taxonomy" id="702011"/>
    <lineage>
        <taxon>Eukaryota</taxon>
        <taxon>Fungi</taxon>
        <taxon>Dikarya</taxon>
        <taxon>Ascomycota</taxon>
        <taxon>Pezizomycotina</taxon>
        <taxon>Dothideomycetes</taxon>
        <taxon>Dothideomycetidae</taxon>
        <taxon>Mycosphaerellales</taxon>
        <taxon>Extremaceae</taxon>
        <taxon>Extremus</taxon>
    </lineage>
</organism>
<dbReference type="AlphaFoldDB" id="A0AAJ0DF74"/>
<dbReference type="SUPFAM" id="SSF55347">
    <property type="entry name" value="Glyceraldehyde-3-phosphate dehydrogenase-like, C-terminal domain"/>
    <property type="match status" value="1"/>
</dbReference>
<dbReference type="InterPro" id="IPR000683">
    <property type="entry name" value="Gfo/Idh/MocA-like_OxRdtase_N"/>
</dbReference>
<protein>
    <submittedName>
        <fullName evidence="4">Transcription regulator gal80</fullName>
    </submittedName>
</protein>
<feature type="domain" description="Gfo/Idh/MocA-like oxidoreductase N-terminal" evidence="2">
    <location>
        <begin position="50"/>
        <end position="152"/>
    </location>
</feature>
<evidence type="ECO:0000259" key="3">
    <source>
        <dbReference type="Pfam" id="PF22685"/>
    </source>
</evidence>
<evidence type="ECO:0000256" key="1">
    <source>
        <dbReference type="SAM" id="MobiDB-lite"/>
    </source>
</evidence>
<dbReference type="Proteomes" id="UP001271007">
    <property type="component" value="Unassembled WGS sequence"/>
</dbReference>
<feature type="domain" description="Gal80p-like C-terminal" evidence="3">
    <location>
        <begin position="164"/>
        <end position="316"/>
    </location>
</feature>
<evidence type="ECO:0000259" key="2">
    <source>
        <dbReference type="Pfam" id="PF01408"/>
    </source>
</evidence>
<feature type="compositionally biased region" description="Pro residues" evidence="1">
    <location>
        <begin position="31"/>
        <end position="50"/>
    </location>
</feature>